<evidence type="ECO:0008006" key="2">
    <source>
        <dbReference type="Google" id="ProtNLM"/>
    </source>
</evidence>
<dbReference type="EMBL" id="BART01025634">
    <property type="protein sequence ID" value="GAH03170.1"/>
    <property type="molecule type" value="Genomic_DNA"/>
</dbReference>
<dbReference type="SUPFAM" id="SSF57850">
    <property type="entry name" value="RING/U-box"/>
    <property type="match status" value="1"/>
</dbReference>
<reference evidence="1" key="1">
    <citation type="journal article" date="2014" name="Front. Microbiol.">
        <title>High frequency of phylogenetically diverse reductive dehalogenase-homologous genes in deep subseafloor sedimentary metagenomes.</title>
        <authorList>
            <person name="Kawai M."/>
            <person name="Futagami T."/>
            <person name="Toyoda A."/>
            <person name="Takaki Y."/>
            <person name="Nishi S."/>
            <person name="Hori S."/>
            <person name="Arai W."/>
            <person name="Tsubouchi T."/>
            <person name="Morono Y."/>
            <person name="Uchiyama I."/>
            <person name="Ito T."/>
            <person name="Fujiyama A."/>
            <person name="Inagaki F."/>
            <person name="Takami H."/>
        </authorList>
    </citation>
    <scope>NUCLEOTIDE SEQUENCE</scope>
    <source>
        <strain evidence="1">Expedition CK06-06</strain>
    </source>
</reference>
<comment type="caution">
    <text evidence="1">The sequence shown here is derived from an EMBL/GenBank/DDBJ whole genome shotgun (WGS) entry which is preliminary data.</text>
</comment>
<name>X1D4H1_9ZZZZ</name>
<sequence length="106" mass="12507">FHTTCIFTWFKKKPSCPMCRSKVCLLNRTEVIDETPLIVIPPRWCVEMAYEQISARKKEWEEDFGKPMSDIDMAVGIIMTLAQIFDEMPTHIRRGLRDRDVRNQSE</sequence>
<accession>X1D4H1</accession>
<dbReference type="InterPro" id="IPR013083">
    <property type="entry name" value="Znf_RING/FYVE/PHD"/>
</dbReference>
<protein>
    <recommendedName>
        <fullName evidence="2">RING-type domain-containing protein</fullName>
    </recommendedName>
</protein>
<organism evidence="1">
    <name type="scientific">marine sediment metagenome</name>
    <dbReference type="NCBI Taxonomy" id="412755"/>
    <lineage>
        <taxon>unclassified sequences</taxon>
        <taxon>metagenomes</taxon>
        <taxon>ecological metagenomes</taxon>
    </lineage>
</organism>
<evidence type="ECO:0000313" key="1">
    <source>
        <dbReference type="EMBL" id="GAH03170.1"/>
    </source>
</evidence>
<dbReference type="Gene3D" id="3.30.40.10">
    <property type="entry name" value="Zinc/RING finger domain, C3HC4 (zinc finger)"/>
    <property type="match status" value="1"/>
</dbReference>
<proteinExistence type="predicted"/>
<dbReference type="AlphaFoldDB" id="X1D4H1"/>
<feature type="non-terminal residue" evidence="1">
    <location>
        <position position="1"/>
    </location>
</feature>
<gene>
    <name evidence="1" type="ORF">S01H4_45966</name>
</gene>